<organism evidence="8 9">
    <name type="scientific">Marinospirillum alkalitolerans</name>
    <dbReference type="NCBI Taxonomy" id="3123374"/>
    <lineage>
        <taxon>Bacteria</taxon>
        <taxon>Pseudomonadati</taxon>
        <taxon>Pseudomonadota</taxon>
        <taxon>Gammaproteobacteria</taxon>
        <taxon>Oceanospirillales</taxon>
        <taxon>Oceanospirillaceae</taxon>
        <taxon>Marinospirillum</taxon>
    </lineage>
</organism>
<name>A0ABW8PUF2_9GAMM</name>
<dbReference type="NCBIfam" id="TIGR00453">
    <property type="entry name" value="ispD"/>
    <property type="match status" value="1"/>
</dbReference>
<dbReference type="Gene3D" id="3.90.550.10">
    <property type="entry name" value="Spore Coat Polysaccharide Biosynthesis Protein SpsA, Chain A"/>
    <property type="match status" value="1"/>
</dbReference>
<sequence length="237" mass="26277">MNYWWVVPAAGIGQRMQADRPKQYLELAGRTLLATTLLRCHQLLPQARLVLALHPDDRWWPACRAELEQAAPELDLMTTQGGAERADSVLAALDYLQPHAAAEDWVLVHDAARPCLDAADLKRLLQQASPIGGLLACPLADTLKQATAQQTVARTLDRRHLWQALTPQMFPYQALRCALQRALAAGATLTDEASALEWSGLEPQLVIGRRDNIKITHPEDLALAEFLLAQQKDRSCE</sequence>
<feature type="site" description="Positions MEP for the nucleophilic attack" evidence="7">
    <location>
        <position position="214"/>
    </location>
</feature>
<evidence type="ECO:0000256" key="3">
    <source>
        <dbReference type="ARBA" id="ARBA00009789"/>
    </source>
</evidence>
<dbReference type="PANTHER" id="PTHR32125:SF4">
    <property type="entry name" value="2-C-METHYL-D-ERYTHRITOL 4-PHOSPHATE CYTIDYLYLTRANSFERASE, CHLOROPLASTIC"/>
    <property type="match status" value="1"/>
</dbReference>
<dbReference type="PROSITE" id="PS01295">
    <property type="entry name" value="ISPD"/>
    <property type="match status" value="1"/>
</dbReference>
<dbReference type="CDD" id="cd02516">
    <property type="entry name" value="CDP-ME_synthetase"/>
    <property type="match status" value="1"/>
</dbReference>
<keyword evidence="6 7" id="KW-0414">Isoprene biosynthesis</keyword>
<evidence type="ECO:0000256" key="4">
    <source>
        <dbReference type="ARBA" id="ARBA00022679"/>
    </source>
</evidence>
<gene>
    <name evidence="7 8" type="primary">ispD</name>
    <name evidence="8" type="ORF">V6U78_00670</name>
</gene>
<evidence type="ECO:0000256" key="5">
    <source>
        <dbReference type="ARBA" id="ARBA00022695"/>
    </source>
</evidence>
<dbReference type="InterPro" id="IPR050088">
    <property type="entry name" value="IspD/TarI_cytidylyltransf_bact"/>
</dbReference>
<dbReference type="EC" id="2.7.7.60" evidence="7"/>
<evidence type="ECO:0000313" key="8">
    <source>
        <dbReference type="EMBL" id="MFK7159549.1"/>
    </source>
</evidence>
<feature type="site" description="Positions MEP for the nucleophilic attack" evidence="7">
    <location>
        <position position="158"/>
    </location>
</feature>
<feature type="site" description="Transition state stabilizer" evidence="7">
    <location>
        <position position="22"/>
    </location>
</feature>
<reference evidence="8 9" key="1">
    <citation type="submission" date="2024-02" db="EMBL/GenBank/DDBJ databases">
        <title>Marinospirillum sp. MEB 164 isolated from Lonar lake sediment.</title>
        <authorList>
            <person name="Joshi A."/>
            <person name="Thite S."/>
        </authorList>
    </citation>
    <scope>NUCLEOTIDE SEQUENCE [LARGE SCALE GENOMIC DNA]</scope>
    <source>
        <strain evidence="8 9">MEB164</strain>
    </source>
</reference>
<comment type="pathway">
    <text evidence="2 7">Isoprenoid biosynthesis; isopentenyl diphosphate biosynthesis via DXP pathway; isopentenyl diphosphate from 1-deoxy-D-xylulose 5-phosphate: step 2/6.</text>
</comment>
<dbReference type="InterPro" id="IPR001228">
    <property type="entry name" value="IspD"/>
</dbReference>
<evidence type="ECO:0000256" key="2">
    <source>
        <dbReference type="ARBA" id="ARBA00004787"/>
    </source>
</evidence>
<comment type="similarity">
    <text evidence="3 7">Belongs to the IspD/TarI cytidylyltransferase family. IspD subfamily.</text>
</comment>
<dbReference type="InterPro" id="IPR018294">
    <property type="entry name" value="ISPD_synthase_CS"/>
</dbReference>
<accession>A0ABW8PUF2</accession>
<evidence type="ECO:0000256" key="1">
    <source>
        <dbReference type="ARBA" id="ARBA00001282"/>
    </source>
</evidence>
<dbReference type="GO" id="GO:0050518">
    <property type="term" value="F:2-C-methyl-D-erythritol 4-phosphate cytidylyltransferase activity"/>
    <property type="evidence" value="ECO:0007669"/>
    <property type="project" value="UniProtKB-EC"/>
</dbReference>
<protein>
    <recommendedName>
        <fullName evidence="7">2-C-methyl-D-erythritol 4-phosphate cytidylyltransferase</fullName>
        <ecNumber evidence="7">2.7.7.60</ecNumber>
    </recommendedName>
    <alternativeName>
        <fullName evidence="7">4-diphosphocytidyl-2C-methyl-D-erythritol synthase</fullName>
    </alternativeName>
    <alternativeName>
        <fullName evidence="7">MEP cytidylyltransferase</fullName>
        <shortName evidence="7">MCT</shortName>
    </alternativeName>
</protein>
<comment type="caution">
    <text evidence="8">The sequence shown here is derived from an EMBL/GenBank/DDBJ whole genome shotgun (WGS) entry which is preliminary data.</text>
</comment>
<dbReference type="HAMAP" id="MF_00108">
    <property type="entry name" value="IspD"/>
    <property type="match status" value="1"/>
</dbReference>
<keyword evidence="5 7" id="KW-0548">Nucleotidyltransferase</keyword>
<evidence type="ECO:0000313" key="9">
    <source>
        <dbReference type="Proteomes" id="UP001621714"/>
    </source>
</evidence>
<dbReference type="EMBL" id="JBANFI010000001">
    <property type="protein sequence ID" value="MFK7159549.1"/>
    <property type="molecule type" value="Genomic_DNA"/>
</dbReference>
<evidence type="ECO:0000256" key="7">
    <source>
        <dbReference type="HAMAP-Rule" id="MF_00108"/>
    </source>
</evidence>
<dbReference type="InterPro" id="IPR034683">
    <property type="entry name" value="IspD/TarI"/>
</dbReference>
<dbReference type="Pfam" id="PF01128">
    <property type="entry name" value="IspD"/>
    <property type="match status" value="1"/>
</dbReference>
<dbReference type="SUPFAM" id="SSF53448">
    <property type="entry name" value="Nucleotide-diphospho-sugar transferases"/>
    <property type="match status" value="1"/>
</dbReference>
<proteinExistence type="inferred from homology"/>
<dbReference type="RefSeq" id="WP_405336068.1">
    <property type="nucleotide sequence ID" value="NZ_JBANFI010000001.1"/>
</dbReference>
<dbReference type="PANTHER" id="PTHR32125">
    <property type="entry name" value="2-C-METHYL-D-ERYTHRITOL 4-PHOSPHATE CYTIDYLYLTRANSFERASE, CHLOROPLASTIC"/>
    <property type="match status" value="1"/>
</dbReference>
<evidence type="ECO:0000256" key="6">
    <source>
        <dbReference type="ARBA" id="ARBA00023229"/>
    </source>
</evidence>
<keyword evidence="4 7" id="KW-0808">Transferase</keyword>
<feature type="site" description="Transition state stabilizer" evidence="7">
    <location>
        <position position="15"/>
    </location>
</feature>
<dbReference type="Proteomes" id="UP001621714">
    <property type="component" value="Unassembled WGS sequence"/>
</dbReference>
<dbReference type="InterPro" id="IPR029044">
    <property type="entry name" value="Nucleotide-diphossugar_trans"/>
</dbReference>
<comment type="function">
    <text evidence="7">Catalyzes the formation of 4-diphosphocytidyl-2-C-methyl-D-erythritol from CTP and 2-C-methyl-D-erythritol 4-phosphate (MEP).</text>
</comment>
<keyword evidence="9" id="KW-1185">Reference proteome</keyword>
<comment type="catalytic activity">
    <reaction evidence="1 7">
        <text>2-C-methyl-D-erythritol 4-phosphate + CTP + H(+) = 4-CDP-2-C-methyl-D-erythritol + diphosphate</text>
        <dbReference type="Rhea" id="RHEA:13429"/>
        <dbReference type="ChEBI" id="CHEBI:15378"/>
        <dbReference type="ChEBI" id="CHEBI:33019"/>
        <dbReference type="ChEBI" id="CHEBI:37563"/>
        <dbReference type="ChEBI" id="CHEBI:57823"/>
        <dbReference type="ChEBI" id="CHEBI:58262"/>
        <dbReference type="EC" id="2.7.7.60"/>
    </reaction>
</comment>